<evidence type="ECO:0000256" key="2">
    <source>
        <dbReference type="ARBA" id="ARBA00022679"/>
    </source>
</evidence>
<protein>
    <recommendedName>
        <fullName evidence="5">Glycosyltransferase</fullName>
    </recommendedName>
</protein>
<reference evidence="3" key="1">
    <citation type="submission" date="2022-06" db="EMBL/GenBank/DDBJ databases">
        <title>Uncovering the hologenomic basis of an extraordinary plant invasion.</title>
        <authorList>
            <person name="Bieker V.C."/>
            <person name="Martin M.D."/>
            <person name="Gilbert T."/>
            <person name="Hodgins K."/>
            <person name="Battlay P."/>
            <person name="Petersen B."/>
            <person name="Wilson J."/>
        </authorList>
    </citation>
    <scope>NUCLEOTIDE SEQUENCE</scope>
    <source>
        <strain evidence="3">AA19_3_7</strain>
        <tissue evidence="3">Leaf</tissue>
    </source>
</reference>
<dbReference type="PANTHER" id="PTHR11926">
    <property type="entry name" value="GLUCOSYL/GLUCURONOSYL TRANSFERASES"/>
    <property type="match status" value="1"/>
</dbReference>
<organism evidence="3 4">
    <name type="scientific">Ambrosia artemisiifolia</name>
    <name type="common">Common ragweed</name>
    <dbReference type="NCBI Taxonomy" id="4212"/>
    <lineage>
        <taxon>Eukaryota</taxon>
        <taxon>Viridiplantae</taxon>
        <taxon>Streptophyta</taxon>
        <taxon>Embryophyta</taxon>
        <taxon>Tracheophyta</taxon>
        <taxon>Spermatophyta</taxon>
        <taxon>Magnoliopsida</taxon>
        <taxon>eudicotyledons</taxon>
        <taxon>Gunneridae</taxon>
        <taxon>Pentapetalae</taxon>
        <taxon>asterids</taxon>
        <taxon>campanulids</taxon>
        <taxon>Asterales</taxon>
        <taxon>Asteraceae</taxon>
        <taxon>Asteroideae</taxon>
        <taxon>Heliantheae alliance</taxon>
        <taxon>Heliantheae</taxon>
        <taxon>Ambrosia</taxon>
    </lineage>
</organism>
<dbReference type="Pfam" id="PF00201">
    <property type="entry name" value="UDPGT"/>
    <property type="match status" value="1"/>
</dbReference>
<dbReference type="Gene3D" id="3.40.50.2000">
    <property type="entry name" value="Glycogen Phosphorylase B"/>
    <property type="match status" value="3"/>
</dbReference>
<dbReference type="CDD" id="cd03784">
    <property type="entry name" value="GT1_Gtf-like"/>
    <property type="match status" value="2"/>
</dbReference>
<evidence type="ECO:0000313" key="4">
    <source>
        <dbReference type="Proteomes" id="UP001206925"/>
    </source>
</evidence>
<name>A0AAD5GMV8_AMBAR</name>
<feature type="non-terminal residue" evidence="3">
    <location>
        <position position="1"/>
    </location>
</feature>
<sequence>IRSTRKRVIKWMRKMWNLKVIGPTLPSMYLDKRLEDDIDYGLNLFEANHNEYRNWLNDKPEKSVVYVSFGSIAQLGQEEMEEVAWGLNDSDVNFLWVVRATEEDKLPKDFVDVIKTGKGLVVPWCGQLDVLAHKSVGCFVTHCGFNSTLETICLGVPINKSPHVLIFPFPAQGHINPLIQFGKRLLAKGVKTTLITTIYIFNTNLPHNTTSIEIKAISDGFDEGGYASSDSPESYLKTFKETGSKSLSNLIKKLQSEGNNIDAIIYDSIIIWAIDVAKEFGIHGGSFFTQACGVNSIYYHVHKGLISLPLGTPISVPGLPQLESWETPSFVHNCGPYPAWAEVVFNQFNNIDQARWVFTNTFYQLEEEVCFALSFSLICMPQWTDQITNAKCLEEIWGVGVRTKADETGKVRRENLVSCIREIMEDESGVVAQKNAAKWRELAKAAVDEGGSSDKDIDEFVSELIKG</sequence>
<dbReference type="AlphaFoldDB" id="A0AAD5GMV8"/>
<dbReference type="EMBL" id="JAMZMK010006890">
    <property type="protein sequence ID" value="KAI7746829.1"/>
    <property type="molecule type" value="Genomic_DNA"/>
</dbReference>
<keyword evidence="4" id="KW-1185">Reference proteome</keyword>
<comment type="similarity">
    <text evidence="1">Belongs to the UDP-glycosyltransferase family.</text>
</comment>
<proteinExistence type="inferred from homology"/>
<dbReference type="GO" id="GO:0080043">
    <property type="term" value="F:quercetin 3-O-glucosyltransferase activity"/>
    <property type="evidence" value="ECO:0007669"/>
    <property type="project" value="TreeGrafter"/>
</dbReference>
<accession>A0AAD5GMV8</accession>
<gene>
    <name evidence="3" type="ORF">M8C21_026262</name>
</gene>
<dbReference type="GO" id="GO:0080044">
    <property type="term" value="F:quercetin 7-O-glucosyltransferase activity"/>
    <property type="evidence" value="ECO:0007669"/>
    <property type="project" value="TreeGrafter"/>
</dbReference>
<evidence type="ECO:0000256" key="1">
    <source>
        <dbReference type="ARBA" id="ARBA00009995"/>
    </source>
</evidence>
<evidence type="ECO:0000313" key="3">
    <source>
        <dbReference type="EMBL" id="KAI7746829.1"/>
    </source>
</evidence>
<dbReference type="Proteomes" id="UP001206925">
    <property type="component" value="Unassembled WGS sequence"/>
</dbReference>
<dbReference type="SUPFAM" id="SSF53756">
    <property type="entry name" value="UDP-Glycosyltransferase/glycogen phosphorylase"/>
    <property type="match status" value="2"/>
</dbReference>
<keyword evidence="2" id="KW-0808">Transferase</keyword>
<dbReference type="PANTHER" id="PTHR11926:SF1560">
    <property type="entry name" value="UDP-GLYCOSYLTRANSFERASE 74E1-RELATED"/>
    <property type="match status" value="1"/>
</dbReference>
<evidence type="ECO:0008006" key="5">
    <source>
        <dbReference type="Google" id="ProtNLM"/>
    </source>
</evidence>
<dbReference type="InterPro" id="IPR002213">
    <property type="entry name" value="UDP_glucos_trans"/>
</dbReference>
<comment type="caution">
    <text evidence="3">The sequence shown here is derived from an EMBL/GenBank/DDBJ whole genome shotgun (WGS) entry which is preliminary data.</text>
</comment>